<keyword evidence="11" id="KW-1185">Reference proteome</keyword>
<feature type="domain" description="Rad21/Rec8-like protein C-terminal eukaryotic" evidence="8">
    <location>
        <begin position="519"/>
        <end position="571"/>
    </location>
</feature>
<dbReference type="PANTHER" id="PTHR12585:SF19">
    <property type="entry name" value="DOUBLE-STRAND-BREAK REPAIR PROTEIN RAD21-LIKE PROTEIN 1"/>
    <property type="match status" value="1"/>
</dbReference>
<gene>
    <name evidence="10" type="ORF">PODLI_1B009134</name>
</gene>
<proteinExistence type="inferred from homology"/>
<feature type="region of interest" description="Disordered" evidence="7">
    <location>
        <begin position="452"/>
        <end position="502"/>
    </location>
</feature>
<dbReference type="AlphaFoldDB" id="A0AA35KJ93"/>
<reference evidence="10" key="1">
    <citation type="submission" date="2022-12" db="EMBL/GenBank/DDBJ databases">
        <authorList>
            <person name="Alioto T."/>
            <person name="Alioto T."/>
            <person name="Gomez Garrido J."/>
        </authorList>
    </citation>
    <scope>NUCLEOTIDE SEQUENCE</scope>
</reference>
<comment type="subcellular location">
    <subcellularLocation>
        <location evidence="2">Chromosome</location>
    </subcellularLocation>
    <subcellularLocation>
        <location evidence="1">Nucleus</location>
    </subcellularLocation>
</comment>
<dbReference type="CDD" id="cd21792">
    <property type="entry name" value="Rad21_Rec8_M_NXP1-like"/>
    <property type="match status" value="1"/>
</dbReference>
<keyword evidence="4" id="KW-0158">Chromosome</keyword>
<dbReference type="GO" id="GO:0030893">
    <property type="term" value="C:meiotic cohesin complex"/>
    <property type="evidence" value="ECO:0007669"/>
    <property type="project" value="TreeGrafter"/>
</dbReference>
<keyword evidence="5" id="KW-0159">Chromosome partition</keyword>
<dbReference type="GO" id="GO:0007059">
    <property type="term" value="P:chromosome segregation"/>
    <property type="evidence" value="ECO:0007669"/>
    <property type="project" value="UniProtKB-KW"/>
</dbReference>
<dbReference type="InterPro" id="IPR023093">
    <property type="entry name" value="ScpA-like_C"/>
</dbReference>
<organism evidence="10 11">
    <name type="scientific">Podarcis lilfordi</name>
    <name type="common">Lilford's wall lizard</name>
    <dbReference type="NCBI Taxonomy" id="74358"/>
    <lineage>
        <taxon>Eukaryota</taxon>
        <taxon>Metazoa</taxon>
        <taxon>Chordata</taxon>
        <taxon>Craniata</taxon>
        <taxon>Vertebrata</taxon>
        <taxon>Euteleostomi</taxon>
        <taxon>Lepidosauria</taxon>
        <taxon>Squamata</taxon>
        <taxon>Bifurcata</taxon>
        <taxon>Unidentata</taxon>
        <taxon>Episquamata</taxon>
        <taxon>Laterata</taxon>
        <taxon>Lacertibaenia</taxon>
        <taxon>Lacertidae</taxon>
        <taxon>Podarcis</taxon>
    </lineage>
</organism>
<evidence type="ECO:0000256" key="1">
    <source>
        <dbReference type="ARBA" id="ARBA00004123"/>
    </source>
</evidence>
<keyword evidence="6" id="KW-0539">Nucleus</keyword>
<dbReference type="InterPro" id="IPR049589">
    <property type="entry name" value="NXP1_M-like"/>
</dbReference>
<feature type="domain" description="Rad21/Rec8-like protein N-terminal" evidence="9">
    <location>
        <begin position="22"/>
        <end position="121"/>
    </location>
</feature>
<evidence type="ECO:0000256" key="4">
    <source>
        <dbReference type="ARBA" id="ARBA00022454"/>
    </source>
</evidence>
<dbReference type="GO" id="GO:1990414">
    <property type="term" value="P:replication-born double-strand break repair via sister chromatid exchange"/>
    <property type="evidence" value="ECO:0007669"/>
    <property type="project" value="TreeGrafter"/>
</dbReference>
<evidence type="ECO:0000256" key="7">
    <source>
        <dbReference type="SAM" id="MobiDB-lite"/>
    </source>
</evidence>
<evidence type="ECO:0000256" key="6">
    <source>
        <dbReference type="ARBA" id="ARBA00023242"/>
    </source>
</evidence>
<dbReference type="FunFam" id="1.10.10.580:FF:000001">
    <property type="entry name" value="double-strand-break repair protein rad21 homolog"/>
    <property type="match status" value="1"/>
</dbReference>
<dbReference type="Gene3D" id="1.10.10.580">
    <property type="entry name" value="Structural maintenance of chromosome 1. Chain E"/>
    <property type="match status" value="1"/>
</dbReference>
<evidence type="ECO:0000259" key="9">
    <source>
        <dbReference type="Pfam" id="PF04825"/>
    </source>
</evidence>
<evidence type="ECO:0000256" key="3">
    <source>
        <dbReference type="ARBA" id="ARBA00009870"/>
    </source>
</evidence>
<evidence type="ECO:0000259" key="8">
    <source>
        <dbReference type="Pfam" id="PF04824"/>
    </source>
</evidence>
<accession>A0AA35KJ93</accession>
<dbReference type="Pfam" id="PF04825">
    <property type="entry name" value="Rad21_Rec8_N"/>
    <property type="match status" value="1"/>
</dbReference>
<dbReference type="InterPro" id="IPR039781">
    <property type="entry name" value="Rad21/Rec8-like"/>
</dbReference>
<dbReference type="Pfam" id="PF04824">
    <property type="entry name" value="Rad21_Rec8"/>
    <property type="match status" value="1"/>
</dbReference>
<evidence type="ECO:0000313" key="10">
    <source>
        <dbReference type="EMBL" id="CAI5778516.1"/>
    </source>
</evidence>
<evidence type="ECO:0000256" key="2">
    <source>
        <dbReference type="ARBA" id="ARBA00004286"/>
    </source>
</evidence>
<sequence>MQACSVLQLPAHQVKEHSLGKMFYTQLLMNNRGPLAKIWLAAHWDKKLKKSHIFECNLEKTIENILCPKFKLALRTSGHLLLGVVRIYHRKTKYLLSDCNEALLKMQSAFRPGLVDLPEGNSELNYDAITLPEVFDDFDTQLPEVNAIDVAEHFTLNQSRAEDITLLEEDYRRDLLLHGGSFGEEIEMPRQQSFLNDSILASSGGLLTDHSFLSFTEDKTTFAEDANSFKYDGFGDEGTAGDMIDAVLGAEPNDYVLTDLNMEEEFSLLQELPTDNTAGDPRSEQEARSCPVNETTLLLSEEEEFVLETLDNSVLTRKQRRKKKRKLLVDYVNQLSRKAMQNQLMDYEDTLTALDIAPPTRRLMILQDLGSADKLLGRPTQTTISEDLQKLFAKSLRYGRKRLQELAVERSKKQDVQELPTAEIPKAMQDTTYQFVSQSSREEMGNKEIVEPMESDGGVPAASDGSTQETSVRLEVEGKQVAVEKGNEDNAPDNEEEKEKDKRAVDLLNTFRDMYQTGAKSFSFLTLCKNKTKKEVAEKFFSLLVLKKERAIEVTQTAPYADIVVTVGPNFHTL</sequence>
<evidence type="ECO:0000313" key="11">
    <source>
        <dbReference type="Proteomes" id="UP001178461"/>
    </source>
</evidence>
<dbReference type="EMBL" id="OX395131">
    <property type="protein sequence ID" value="CAI5778516.1"/>
    <property type="molecule type" value="Genomic_DNA"/>
</dbReference>
<dbReference type="InterPro" id="IPR006910">
    <property type="entry name" value="Rad21_Rec8_N"/>
</dbReference>
<dbReference type="GO" id="GO:0007062">
    <property type="term" value="P:sister chromatid cohesion"/>
    <property type="evidence" value="ECO:0007669"/>
    <property type="project" value="InterPro"/>
</dbReference>
<dbReference type="GO" id="GO:0005634">
    <property type="term" value="C:nucleus"/>
    <property type="evidence" value="ECO:0007669"/>
    <property type="project" value="UniProtKB-SubCell"/>
</dbReference>
<dbReference type="InterPro" id="IPR036390">
    <property type="entry name" value="WH_DNA-bd_sf"/>
</dbReference>
<dbReference type="GO" id="GO:0003682">
    <property type="term" value="F:chromatin binding"/>
    <property type="evidence" value="ECO:0007669"/>
    <property type="project" value="TreeGrafter"/>
</dbReference>
<dbReference type="PANTHER" id="PTHR12585">
    <property type="entry name" value="SCC1 / RAD21 FAMILY MEMBER"/>
    <property type="match status" value="1"/>
</dbReference>
<dbReference type="Proteomes" id="UP001178461">
    <property type="component" value="Chromosome 6"/>
</dbReference>
<evidence type="ECO:0000256" key="5">
    <source>
        <dbReference type="ARBA" id="ARBA00022829"/>
    </source>
</evidence>
<protein>
    <submittedName>
        <fullName evidence="10">Double-strand-break repair rad21 1</fullName>
    </submittedName>
</protein>
<comment type="similarity">
    <text evidence="3">Belongs to the rad21 family.</text>
</comment>
<name>A0AA35KJ93_9SAUR</name>
<dbReference type="InterPro" id="IPR006909">
    <property type="entry name" value="Rad21/Rec8_C_eu"/>
</dbReference>
<dbReference type="SUPFAM" id="SSF46785">
    <property type="entry name" value="Winged helix' DNA-binding domain"/>
    <property type="match status" value="1"/>
</dbReference>